<evidence type="ECO:0000313" key="7">
    <source>
        <dbReference type="EMBL" id="KDN55537.1"/>
    </source>
</evidence>
<dbReference type="SUPFAM" id="SSF53187">
    <property type="entry name" value="Zn-dependent exopeptidases"/>
    <property type="match status" value="1"/>
</dbReference>
<feature type="domain" description="Succinylglutamate desuccinylase/Aspartoacylase catalytic" evidence="6">
    <location>
        <begin position="63"/>
        <end position="260"/>
    </location>
</feature>
<dbReference type="GO" id="GO:0016811">
    <property type="term" value="F:hydrolase activity, acting on carbon-nitrogen (but not peptide) bonds, in linear amides"/>
    <property type="evidence" value="ECO:0007669"/>
    <property type="project" value="InterPro"/>
</dbReference>
<comment type="cofactor">
    <cofactor evidence="1">
        <name>Zn(2+)</name>
        <dbReference type="ChEBI" id="CHEBI:29105"/>
    </cofactor>
</comment>
<dbReference type="PIRSF" id="PIRSF039012">
    <property type="entry name" value="ASP"/>
    <property type="match status" value="1"/>
</dbReference>
<dbReference type="GO" id="GO:0016788">
    <property type="term" value="F:hydrolase activity, acting on ester bonds"/>
    <property type="evidence" value="ECO:0007669"/>
    <property type="project" value="InterPro"/>
</dbReference>
<proteinExistence type="predicted"/>
<feature type="chain" id="PRO_5001629250" description="Succinylglutamate desuccinylase/Aspartoacylase catalytic domain-containing protein" evidence="5">
    <location>
        <begin position="21"/>
        <end position="352"/>
    </location>
</feature>
<comment type="caution">
    <text evidence="7">The sequence shown here is derived from an EMBL/GenBank/DDBJ whole genome shotgun (WGS) entry which is preliminary data.</text>
</comment>
<dbReference type="PATRIC" id="fig|1492738.3.peg.1412"/>
<dbReference type="AlphaFoldDB" id="A0A066WNC9"/>
<keyword evidence="3" id="KW-0378">Hydrolase</keyword>
<dbReference type="Proteomes" id="UP000027064">
    <property type="component" value="Unassembled WGS sequence"/>
</dbReference>
<evidence type="ECO:0000256" key="5">
    <source>
        <dbReference type="SAM" id="SignalP"/>
    </source>
</evidence>
<organism evidence="7 8">
    <name type="scientific">Flavobacterium seoulense</name>
    <dbReference type="NCBI Taxonomy" id="1492738"/>
    <lineage>
        <taxon>Bacteria</taxon>
        <taxon>Pseudomonadati</taxon>
        <taxon>Bacteroidota</taxon>
        <taxon>Flavobacteriia</taxon>
        <taxon>Flavobacteriales</taxon>
        <taxon>Flavobacteriaceae</taxon>
        <taxon>Flavobacterium</taxon>
    </lineage>
</organism>
<dbReference type="RefSeq" id="WP_081824662.1">
    <property type="nucleotide sequence ID" value="NZ_JNCA01000013.1"/>
</dbReference>
<dbReference type="PROSITE" id="PS51257">
    <property type="entry name" value="PROKAR_LIPOPROTEIN"/>
    <property type="match status" value="1"/>
</dbReference>
<evidence type="ECO:0000256" key="2">
    <source>
        <dbReference type="ARBA" id="ARBA00022723"/>
    </source>
</evidence>
<dbReference type="Gene3D" id="3.40.630.10">
    <property type="entry name" value="Zn peptidases"/>
    <property type="match status" value="1"/>
</dbReference>
<keyword evidence="4" id="KW-0862">Zinc</keyword>
<keyword evidence="2" id="KW-0479">Metal-binding</keyword>
<dbReference type="PANTHER" id="PTHR37326">
    <property type="entry name" value="BLL3975 PROTEIN"/>
    <property type="match status" value="1"/>
</dbReference>
<dbReference type="STRING" id="1492738.FEM21_14200"/>
<evidence type="ECO:0000256" key="4">
    <source>
        <dbReference type="ARBA" id="ARBA00022833"/>
    </source>
</evidence>
<name>A0A066WNC9_9FLAO</name>
<dbReference type="eggNOG" id="COG3608">
    <property type="taxonomic scope" value="Bacteria"/>
</dbReference>
<protein>
    <recommendedName>
        <fullName evidence="6">Succinylglutamate desuccinylase/Aspartoacylase catalytic domain-containing protein</fullName>
    </recommendedName>
</protein>
<evidence type="ECO:0000256" key="1">
    <source>
        <dbReference type="ARBA" id="ARBA00001947"/>
    </source>
</evidence>
<dbReference type="OrthoDB" id="9782876at2"/>
<dbReference type="Pfam" id="PF24827">
    <property type="entry name" value="AstE_AspA_cat"/>
    <property type="match status" value="1"/>
</dbReference>
<dbReference type="EMBL" id="JNCA01000013">
    <property type="protein sequence ID" value="KDN55537.1"/>
    <property type="molecule type" value="Genomic_DNA"/>
</dbReference>
<keyword evidence="8" id="KW-1185">Reference proteome</keyword>
<accession>A0A066WNC9</accession>
<dbReference type="InterPro" id="IPR055438">
    <property type="entry name" value="AstE_AspA_cat"/>
</dbReference>
<dbReference type="GO" id="GO:0046872">
    <property type="term" value="F:metal ion binding"/>
    <property type="evidence" value="ECO:0007669"/>
    <property type="project" value="UniProtKB-KW"/>
</dbReference>
<sequence length="352" mass="39055">MIKNFSTPLFMLLFSCFTMAQSSYYFDNKEIKSGTKEHFLIPISTANNSTLIPVTVFNGVKNGKTLGITAGVHGYELAPIMAAQRLITSIDPKKLTGVVIMVQIANMESFLGRSPYVSPIDRKNLGRTFPGNKDGSNTEKVANYITENIIAKADYFLDMHSGDAPEDLIQYGAYYSNTEMPEISNIGKEMAIALGFNHVVVFNTDGKNYMKKNELSLYCTAESFKRGIPSIDIECGRMGIMEETAIKKNEQSVINLLEHLKFILGKSQKSETEKPSIISNRIYTESKFDGIFYPDKKAGEYVKKGMKLGHVTNYFGEVLQTVYAEDDGLLMLIIATPAINKGETLTVIGKTS</sequence>
<dbReference type="PANTHER" id="PTHR37326:SF1">
    <property type="entry name" value="BLL3975 PROTEIN"/>
    <property type="match status" value="1"/>
</dbReference>
<keyword evidence="5" id="KW-0732">Signal</keyword>
<dbReference type="CDD" id="cd18174">
    <property type="entry name" value="M14_ASTE_ASPA_like"/>
    <property type="match status" value="1"/>
</dbReference>
<dbReference type="InterPro" id="IPR043795">
    <property type="entry name" value="N-alpha-Ac-DABA-like"/>
</dbReference>
<reference evidence="7 8" key="1">
    <citation type="submission" date="2014-05" db="EMBL/GenBank/DDBJ databases">
        <title>Genome Sequence of Flavobacterium sp. EM1321.</title>
        <authorList>
            <person name="Shin S.-K."/>
            <person name="Yi H."/>
        </authorList>
    </citation>
    <scope>NUCLEOTIDE SEQUENCE [LARGE SCALE GENOMIC DNA]</scope>
    <source>
        <strain evidence="7 8">EM1321</strain>
    </source>
</reference>
<feature type="signal peptide" evidence="5">
    <location>
        <begin position="1"/>
        <end position="20"/>
    </location>
</feature>
<dbReference type="InterPro" id="IPR053138">
    <property type="entry name" value="N-alpha-Ac-DABA_deacetylase"/>
</dbReference>
<evidence type="ECO:0000259" key="6">
    <source>
        <dbReference type="Pfam" id="PF24827"/>
    </source>
</evidence>
<gene>
    <name evidence="7" type="ORF">FEM21_14200</name>
</gene>
<evidence type="ECO:0000256" key="3">
    <source>
        <dbReference type="ARBA" id="ARBA00022801"/>
    </source>
</evidence>
<evidence type="ECO:0000313" key="8">
    <source>
        <dbReference type="Proteomes" id="UP000027064"/>
    </source>
</evidence>